<protein>
    <recommendedName>
        <fullName evidence="4">DUF2796 domain-containing protein</fullName>
    </recommendedName>
</protein>
<accession>A0ABN1L5X3</accession>
<feature type="signal peptide" evidence="1">
    <location>
        <begin position="1"/>
        <end position="34"/>
    </location>
</feature>
<feature type="chain" id="PRO_5046018851" description="DUF2796 domain-containing protein" evidence="1">
    <location>
        <begin position="35"/>
        <end position="219"/>
    </location>
</feature>
<proteinExistence type="predicted"/>
<reference evidence="2 3" key="1">
    <citation type="journal article" date="2019" name="Int. J. Syst. Evol. Microbiol.">
        <title>The Global Catalogue of Microorganisms (GCM) 10K type strain sequencing project: providing services to taxonomists for standard genome sequencing and annotation.</title>
        <authorList>
            <consortium name="The Broad Institute Genomics Platform"/>
            <consortium name="The Broad Institute Genome Sequencing Center for Infectious Disease"/>
            <person name="Wu L."/>
            <person name="Ma J."/>
        </authorList>
    </citation>
    <scope>NUCLEOTIDE SEQUENCE [LARGE SCALE GENOMIC DNA]</scope>
    <source>
        <strain evidence="2 3">JCM 15608</strain>
    </source>
</reference>
<dbReference type="RefSeq" id="WP_343816254.1">
    <property type="nucleotide sequence ID" value="NZ_BAAAFA010000003.1"/>
</dbReference>
<gene>
    <name evidence="2" type="ORF">GCM10009111_12300</name>
</gene>
<dbReference type="InterPro" id="IPR021253">
    <property type="entry name" value="ZrgA-like"/>
</dbReference>
<evidence type="ECO:0000313" key="3">
    <source>
        <dbReference type="Proteomes" id="UP001500021"/>
    </source>
</evidence>
<dbReference type="EMBL" id="BAAAFA010000003">
    <property type="protein sequence ID" value="GAA0814830.1"/>
    <property type="molecule type" value="Genomic_DNA"/>
</dbReference>
<comment type="caution">
    <text evidence="2">The sequence shown here is derived from an EMBL/GenBank/DDBJ whole genome shotgun (WGS) entry which is preliminary data.</text>
</comment>
<evidence type="ECO:0000256" key="1">
    <source>
        <dbReference type="SAM" id="SignalP"/>
    </source>
</evidence>
<sequence length="219" mass="24629">MESLIRNTKVKYLIVVTLKLLLLNSAASHSIALAHDHTTCSTHNTNKHNTNKHNTNKHNTHQHGYAELTMVIEGNSLMVQILSPADSLLGFEHQAATEQELATLNRIKNNLASTNNILTLDNGDCRLIDTLIDTQAVDPKTQNHKATKPYKNRSSRAENHAEIEINYQFTCASISKVNNISLELFKHYPAIEQVRAIWIRENKQGSYLLTPSKTILTLN</sequence>
<dbReference type="Proteomes" id="UP001500021">
    <property type="component" value="Unassembled WGS sequence"/>
</dbReference>
<keyword evidence="3" id="KW-1185">Reference proteome</keyword>
<evidence type="ECO:0000313" key="2">
    <source>
        <dbReference type="EMBL" id="GAA0814830.1"/>
    </source>
</evidence>
<evidence type="ECO:0008006" key="4">
    <source>
        <dbReference type="Google" id="ProtNLM"/>
    </source>
</evidence>
<keyword evidence="1" id="KW-0732">Signal</keyword>
<name>A0ABN1L5X3_9GAMM</name>
<dbReference type="Pfam" id="PF10986">
    <property type="entry name" value="ZrgA"/>
    <property type="match status" value="1"/>
</dbReference>
<organism evidence="2 3">
    <name type="scientific">Colwellia asteriadis</name>
    <dbReference type="NCBI Taxonomy" id="517723"/>
    <lineage>
        <taxon>Bacteria</taxon>
        <taxon>Pseudomonadati</taxon>
        <taxon>Pseudomonadota</taxon>
        <taxon>Gammaproteobacteria</taxon>
        <taxon>Alteromonadales</taxon>
        <taxon>Colwelliaceae</taxon>
        <taxon>Colwellia</taxon>
    </lineage>
</organism>